<gene>
    <name evidence="2" type="ORF">EWM64_g5804</name>
</gene>
<evidence type="ECO:0000256" key="1">
    <source>
        <dbReference type="SAM" id="MobiDB-lite"/>
    </source>
</evidence>
<dbReference type="AlphaFoldDB" id="A0A4Y9ZXK8"/>
<dbReference type="EMBL" id="SFCI01000728">
    <property type="protein sequence ID" value="TFY78208.1"/>
    <property type="molecule type" value="Genomic_DNA"/>
</dbReference>
<comment type="caution">
    <text evidence="2">The sequence shown here is derived from an EMBL/GenBank/DDBJ whole genome shotgun (WGS) entry which is preliminary data.</text>
</comment>
<dbReference type="Proteomes" id="UP000298061">
    <property type="component" value="Unassembled WGS sequence"/>
</dbReference>
<keyword evidence="3" id="KW-1185">Reference proteome</keyword>
<dbReference type="STRING" id="135208.A0A4Y9ZXK8"/>
<organism evidence="2 3">
    <name type="scientific">Hericium alpestre</name>
    <dbReference type="NCBI Taxonomy" id="135208"/>
    <lineage>
        <taxon>Eukaryota</taxon>
        <taxon>Fungi</taxon>
        <taxon>Dikarya</taxon>
        <taxon>Basidiomycota</taxon>
        <taxon>Agaricomycotina</taxon>
        <taxon>Agaricomycetes</taxon>
        <taxon>Russulales</taxon>
        <taxon>Hericiaceae</taxon>
        <taxon>Hericium</taxon>
    </lineage>
</organism>
<proteinExistence type="predicted"/>
<dbReference type="OrthoDB" id="2269034at2759"/>
<name>A0A4Y9ZXK8_9AGAM</name>
<dbReference type="SUPFAM" id="SSF52047">
    <property type="entry name" value="RNI-like"/>
    <property type="match status" value="1"/>
</dbReference>
<feature type="region of interest" description="Disordered" evidence="1">
    <location>
        <begin position="488"/>
        <end position="509"/>
    </location>
</feature>
<evidence type="ECO:0000313" key="2">
    <source>
        <dbReference type="EMBL" id="TFY78208.1"/>
    </source>
</evidence>
<feature type="compositionally biased region" description="Acidic residues" evidence="1">
    <location>
        <begin position="488"/>
        <end position="503"/>
    </location>
</feature>
<evidence type="ECO:0008006" key="4">
    <source>
        <dbReference type="Google" id="ProtNLM"/>
    </source>
</evidence>
<evidence type="ECO:0000313" key="3">
    <source>
        <dbReference type="Proteomes" id="UP000298061"/>
    </source>
</evidence>
<accession>A0A4Y9ZXK8</accession>
<sequence>MLVRIFQFHAIMCPPSLRCLGWIKVTHICRLWRDTALQFPGLWSNICYTVGPRWAELMLARAKAALISVRRDVTGASQLSLQHISEHLSHTRELGLIGHPVLLKPIIDTFPSLPGTLETLDLGPAYLNILGLDNFELPGAIAGRRLPALRCLVLRGFWVSWSAPILCGLTHLEMQLQKPAANGYPSLPQETLFCTLKTMPALETLILKDCFPSGPWKDGSDVLQLSRLNILQLHGPSAACFAIAKRLHIPASCQVQLMCKDDADVTDILPFLTAHLYDRRDLLPWYMLSLYVSPENYLILRMWRLSEMLEGEEDRDNPEMDADLTIMLHSPGRPLDRLKTMCQALPLHSVRTVRARIYINITDEDWIGLLGQCTEVEWASIGGNPRTSFCAALGMTTDCRYVAESENCAQDFLFLGKLEVLHLWDVDFRDGRIEGRDPSECLPTGWLTDRWRVKTAPKLKIDLRECSIKAEWVERLRMKVATVDWDKDEGECGDESDSDEDWYTDGSHV</sequence>
<reference evidence="2 3" key="1">
    <citation type="submission" date="2019-02" db="EMBL/GenBank/DDBJ databases">
        <title>Genome sequencing of the rare red list fungi Hericium alpestre (H. flagellum).</title>
        <authorList>
            <person name="Buettner E."/>
            <person name="Kellner H."/>
        </authorList>
    </citation>
    <scope>NUCLEOTIDE SEQUENCE [LARGE SCALE GENOMIC DNA]</scope>
    <source>
        <strain evidence="2 3">DSM 108284</strain>
    </source>
</reference>
<protein>
    <recommendedName>
        <fullName evidence="4">F-box domain-containing protein</fullName>
    </recommendedName>
</protein>